<evidence type="ECO:0000256" key="4">
    <source>
        <dbReference type="ARBA" id="ARBA00023004"/>
    </source>
</evidence>
<evidence type="ECO:0000256" key="3">
    <source>
        <dbReference type="ARBA" id="ARBA00023002"/>
    </source>
</evidence>
<dbReference type="InterPro" id="IPR005123">
    <property type="entry name" value="Oxoglu/Fe-dep_dioxygenase_dom"/>
</dbReference>
<dbReference type="AlphaFoldDB" id="A0A6A7FZL9"/>
<dbReference type="EMBL" id="IACT01004086">
    <property type="protein sequence ID" value="LAC23295.1"/>
    <property type="molecule type" value="mRNA"/>
</dbReference>
<dbReference type="GO" id="GO:0035515">
    <property type="term" value="F:oxidative RNA demethylase activity"/>
    <property type="evidence" value="ECO:0007669"/>
    <property type="project" value="TreeGrafter"/>
</dbReference>
<feature type="binding site" evidence="5">
    <location>
        <position position="277"/>
    </location>
    <ligand>
        <name>Fe cation</name>
        <dbReference type="ChEBI" id="CHEBI:24875"/>
        <note>catalytic</note>
    </ligand>
</feature>
<keyword evidence="3" id="KW-0560">Oxidoreductase</keyword>
<dbReference type="GO" id="GO:0008168">
    <property type="term" value="F:methyltransferase activity"/>
    <property type="evidence" value="ECO:0007669"/>
    <property type="project" value="UniProtKB-KW"/>
</dbReference>
<dbReference type="GO" id="GO:0035516">
    <property type="term" value="F:broad specificity oxidative DNA demethylase activity"/>
    <property type="evidence" value="ECO:0007669"/>
    <property type="project" value="TreeGrafter"/>
</dbReference>
<protein>
    <submittedName>
        <fullName evidence="7">DNA demethylase ALKBH1-like</fullName>
    </submittedName>
</protein>
<evidence type="ECO:0000313" key="7">
    <source>
        <dbReference type="EMBL" id="LAC23295.1"/>
    </source>
</evidence>
<keyword evidence="1 5" id="KW-0479">Metal-binding</keyword>
<proteinExistence type="evidence at transcript level"/>
<keyword evidence="7" id="KW-0808">Transferase</keyword>
<feature type="domain" description="Fe2OG dioxygenase" evidence="6">
    <location>
        <begin position="203"/>
        <end position="328"/>
    </location>
</feature>
<dbReference type="GO" id="GO:0008198">
    <property type="term" value="F:ferrous iron binding"/>
    <property type="evidence" value="ECO:0007669"/>
    <property type="project" value="TreeGrafter"/>
</dbReference>
<dbReference type="Gene3D" id="2.60.120.590">
    <property type="entry name" value="Alpha-ketoglutarate-dependent dioxygenase AlkB-like"/>
    <property type="match status" value="1"/>
</dbReference>
<dbReference type="InterPro" id="IPR037151">
    <property type="entry name" value="AlkB-like_sf"/>
</dbReference>
<reference evidence="7" key="1">
    <citation type="submission" date="2017-11" db="EMBL/GenBank/DDBJ databases">
        <title>The sensing device of the deep-sea amphipod.</title>
        <authorList>
            <person name="Kobayashi H."/>
            <person name="Nagahama T."/>
            <person name="Arai W."/>
            <person name="Sasagawa Y."/>
            <person name="Umeda M."/>
            <person name="Hayashi T."/>
            <person name="Nikaido I."/>
            <person name="Watanabe H."/>
            <person name="Oguri K."/>
            <person name="Kitazato H."/>
            <person name="Fujioka K."/>
            <person name="Kido Y."/>
            <person name="Takami H."/>
        </authorList>
    </citation>
    <scope>NUCLEOTIDE SEQUENCE</scope>
    <source>
        <tissue evidence="7">Whole body</tissue>
    </source>
</reference>
<dbReference type="PROSITE" id="PS51471">
    <property type="entry name" value="FE2OG_OXY"/>
    <property type="match status" value="1"/>
</dbReference>
<keyword evidence="7" id="KW-0489">Methyltransferase</keyword>
<keyword evidence="2" id="KW-0223">Dioxygenase</keyword>
<evidence type="ECO:0000256" key="2">
    <source>
        <dbReference type="ARBA" id="ARBA00022964"/>
    </source>
</evidence>
<evidence type="ECO:0000256" key="5">
    <source>
        <dbReference type="PIRSR" id="PIRSR604574-2"/>
    </source>
</evidence>
<dbReference type="PANTHER" id="PTHR16557:SF2">
    <property type="entry name" value="NUCLEIC ACID DIOXYGENASE ALKBH1"/>
    <property type="match status" value="1"/>
</dbReference>
<feature type="binding site" evidence="5">
    <location>
        <position position="221"/>
    </location>
    <ligand>
        <name>Fe cation</name>
        <dbReference type="ChEBI" id="CHEBI:24875"/>
        <note>catalytic</note>
    </ligand>
</feature>
<dbReference type="InterPro" id="IPR004574">
    <property type="entry name" value="Alkb"/>
</dbReference>
<name>A0A6A7FZL9_9CRUS</name>
<organism evidence="7">
    <name type="scientific">Hirondellea gigas</name>
    <dbReference type="NCBI Taxonomy" id="1518452"/>
    <lineage>
        <taxon>Eukaryota</taxon>
        <taxon>Metazoa</taxon>
        <taxon>Ecdysozoa</taxon>
        <taxon>Arthropoda</taxon>
        <taxon>Crustacea</taxon>
        <taxon>Multicrustacea</taxon>
        <taxon>Malacostraca</taxon>
        <taxon>Eumalacostraca</taxon>
        <taxon>Peracarida</taxon>
        <taxon>Amphipoda</taxon>
        <taxon>Amphilochidea</taxon>
        <taxon>Lysianassida</taxon>
        <taxon>Lysianassidira</taxon>
        <taxon>Lysianassoidea</taxon>
        <taxon>Lysianassidae</taxon>
        <taxon>Hirondellea</taxon>
    </lineage>
</organism>
<dbReference type="SUPFAM" id="SSF51197">
    <property type="entry name" value="Clavaminate synthase-like"/>
    <property type="match status" value="1"/>
</dbReference>
<dbReference type="Pfam" id="PF13532">
    <property type="entry name" value="2OG-FeII_Oxy_2"/>
    <property type="match status" value="1"/>
</dbReference>
<comment type="cofactor">
    <cofactor evidence="5">
        <name>Fe(2+)</name>
        <dbReference type="ChEBI" id="CHEBI:29033"/>
    </cofactor>
    <text evidence="5">Binds 1 Fe(2+) ion per subunit.</text>
</comment>
<dbReference type="GO" id="GO:0005737">
    <property type="term" value="C:cytoplasm"/>
    <property type="evidence" value="ECO:0007669"/>
    <property type="project" value="TreeGrafter"/>
</dbReference>
<dbReference type="GO" id="GO:0005634">
    <property type="term" value="C:nucleus"/>
    <property type="evidence" value="ECO:0007669"/>
    <property type="project" value="TreeGrafter"/>
</dbReference>
<dbReference type="GO" id="GO:0035513">
    <property type="term" value="P:oxidative RNA demethylation"/>
    <property type="evidence" value="ECO:0007669"/>
    <property type="project" value="TreeGrafter"/>
</dbReference>
<keyword evidence="4 5" id="KW-0408">Iron</keyword>
<evidence type="ECO:0000259" key="6">
    <source>
        <dbReference type="PROSITE" id="PS51471"/>
    </source>
</evidence>
<accession>A0A6A7FZL9</accession>
<feature type="binding site" evidence="5">
    <location>
        <position position="223"/>
    </location>
    <ligand>
        <name>Fe cation</name>
        <dbReference type="ChEBI" id="CHEBI:24875"/>
        <note>catalytic</note>
    </ligand>
</feature>
<sequence length="543" mass="60930">MRDSAGVTGQLCRQLRWATLGYHHNWDTKQYSLDHHSEFPPCMARLARILSLGLTCFIDDHNADNGSNVTRQTHACSKKHKKRNTNIEANTVSNNDNCINYKKIEININKNNRTQQDDCKNAKSLLSSEINTHDSVSTRQQLFDTTLNASDETLSDASCFTEDKPGINISKECLCVDCKNDNCTGDCECSGESIKRQQLLDFVAEAAIVNYYHPGTSLGPHTDHSEPNRQAPLFSVSFGQPCVFLIGGPNKCTTPTPLGLQSGDIVVMGGPARLAYHAVPLVTPSDQWKRLGGAMETDYQPWRYDCQEDELQTLEKDRDSILTLETDEDEYNSHILDNNCEGNPHLWKHDSKEDNSKHLVGDHDKDITFWDTISRTESTQSLIQNETEGLSEENTKEKDDRYATASLKRRLQNVLLGPLNEDNMIFVNAEVKGDRSSKASTEKLENNLSIHCCKHETSSEKSNHHKKVKLNDNTGKEAESSACNSISQYPCKSCAFSCCDDSSVNFEQLDACTWLKLEDYIDKYRINMNIRQVGVVGQNGDGL</sequence>
<dbReference type="GO" id="GO:0032259">
    <property type="term" value="P:methylation"/>
    <property type="evidence" value="ECO:0007669"/>
    <property type="project" value="UniProtKB-KW"/>
</dbReference>
<dbReference type="PANTHER" id="PTHR16557">
    <property type="entry name" value="ALKYLATED DNA REPAIR PROTEIN ALKB-RELATED"/>
    <property type="match status" value="1"/>
</dbReference>
<dbReference type="InterPro" id="IPR027450">
    <property type="entry name" value="AlkB-like"/>
</dbReference>
<evidence type="ECO:0000256" key="1">
    <source>
        <dbReference type="ARBA" id="ARBA00022723"/>
    </source>
</evidence>